<comment type="similarity">
    <text evidence="4">Belongs to the MT-A70-like family.</text>
</comment>
<gene>
    <name evidence="5" type="ORF">G9470_19540</name>
</gene>
<dbReference type="EMBL" id="JAAOXG010000042">
    <property type="protein sequence ID" value="NNJ31967.1"/>
    <property type="molecule type" value="Genomic_DNA"/>
</dbReference>
<dbReference type="InterPro" id="IPR029063">
    <property type="entry name" value="SAM-dependent_MTases_sf"/>
</dbReference>
<organism evidence="5 6">
    <name type="scientific">Lacrimispora defluvii</name>
    <dbReference type="NCBI Taxonomy" id="2719233"/>
    <lineage>
        <taxon>Bacteria</taxon>
        <taxon>Bacillati</taxon>
        <taxon>Bacillota</taxon>
        <taxon>Clostridia</taxon>
        <taxon>Lachnospirales</taxon>
        <taxon>Lachnospiraceae</taxon>
        <taxon>Lacrimispora</taxon>
    </lineage>
</organism>
<comment type="caution">
    <text evidence="5">The sequence shown here is derived from an EMBL/GenBank/DDBJ whole genome shotgun (WGS) entry which is preliminary data.</text>
</comment>
<evidence type="ECO:0000256" key="2">
    <source>
        <dbReference type="ARBA" id="ARBA00022679"/>
    </source>
</evidence>
<keyword evidence="6" id="KW-1185">Reference proteome</keyword>
<dbReference type="PROSITE" id="PS00092">
    <property type="entry name" value="N6_MTASE"/>
    <property type="match status" value="1"/>
</dbReference>
<dbReference type="PROSITE" id="PS51143">
    <property type="entry name" value="MT_A70"/>
    <property type="match status" value="1"/>
</dbReference>
<dbReference type="PANTHER" id="PTHR12829">
    <property type="entry name" value="N6-ADENOSINE-METHYLTRANSFERASE"/>
    <property type="match status" value="1"/>
</dbReference>
<keyword evidence="3" id="KW-0949">S-adenosyl-L-methionine</keyword>
<evidence type="ECO:0000313" key="6">
    <source>
        <dbReference type="Proteomes" id="UP000539052"/>
    </source>
</evidence>
<dbReference type="InterPro" id="IPR007757">
    <property type="entry name" value="MT-A70-like"/>
</dbReference>
<evidence type="ECO:0000256" key="3">
    <source>
        <dbReference type="ARBA" id="ARBA00022691"/>
    </source>
</evidence>
<accession>A0ABX1VYR6</accession>
<protein>
    <submittedName>
        <fullName evidence="5">DNA methyltransferase</fullName>
    </submittedName>
</protein>
<dbReference type="PANTHER" id="PTHR12829:SF7">
    <property type="entry name" value="N6-ADENOSINE-METHYLTRANSFERASE CATALYTIC SUBUNIT"/>
    <property type="match status" value="1"/>
</dbReference>
<name>A0ABX1VYR6_9FIRM</name>
<keyword evidence="2" id="KW-0808">Transferase</keyword>
<sequence length="214" mass="24734">MPSQSIFLTKSGCGLLEVGMKFEVIYADPPWAYQVYSKKGQGRSAENHYHTMSMEDIFNLDVEGIAADDCVLFLWVTFPCLLEGLETIKRWGFQYKTLGFCWVKRNKKQTDKWFWGLGFWTRANPELCILATKGKPKRVSKAVHCIVDTPIEQHSKKPEEVRRRIEQLLGGEVSRVELFARQKYDGWVCLGDEIDGLDIRDAIQMVKEMEESQE</sequence>
<keyword evidence="1 5" id="KW-0489">Methyltransferase</keyword>
<reference evidence="5 6" key="1">
    <citation type="submission" date="2020-03" db="EMBL/GenBank/DDBJ databases">
        <title>Genome Sequence of industrial isolate, B5A.</title>
        <authorList>
            <person name="Sharma S."/>
            <person name="Patil P.B."/>
            <person name="Korpole S."/>
        </authorList>
    </citation>
    <scope>NUCLEOTIDE SEQUENCE [LARGE SCALE GENOMIC DNA]</scope>
    <source>
        <strain evidence="5 6">PI-S10-B5A</strain>
    </source>
</reference>
<dbReference type="GO" id="GO:0032259">
    <property type="term" value="P:methylation"/>
    <property type="evidence" value="ECO:0007669"/>
    <property type="project" value="UniProtKB-KW"/>
</dbReference>
<dbReference type="Proteomes" id="UP000539052">
    <property type="component" value="Unassembled WGS sequence"/>
</dbReference>
<proteinExistence type="inferred from homology"/>
<dbReference type="InterPro" id="IPR002052">
    <property type="entry name" value="DNA_methylase_N6_adenine_CS"/>
</dbReference>
<dbReference type="GO" id="GO:0008168">
    <property type="term" value="F:methyltransferase activity"/>
    <property type="evidence" value="ECO:0007669"/>
    <property type="project" value="UniProtKB-KW"/>
</dbReference>
<evidence type="ECO:0000313" key="5">
    <source>
        <dbReference type="EMBL" id="NNJ31967.1"/>
    </source>
</evidence>
<dbReference type="SUPFAM" id="SSF53335">
    <property type="entry name" value="S-adenosyl-L-methionine-dependent methyltransferases"/>
    <property type="match status" value="1"/>
</dbReference>
<evidence type="ECO:0000256" key="1">
    <source>
        <dbReference type="ARBA" id="ARBA00022603"/>
    </source>
</evidence>
<evidence type="ECO:0000256" key="4">
    <source>
        <dbReference type="PROSITE-ProRule" id="PRU00489"/>
    </source>
</evidence>
<dbReference type="Pfam" id="PF05063">
    <property type="entry name" value="MT-A70"/>
    <property type="match status" value="1"/>
</dbReference>